<dbReference type="PROSITE" id="PS50016">
    <property type="entry name" value="ZF_PHD_2"/>
    <property type="match status" value="1"/>
</dbReference>
<evidence type="ECO:0000256" key="3">
    <source>
        <dbReference type="ARBA" id="ARBA00022833"/>
    </source>
</evidence>
<dbReference type="PROSITE" id="PS50812">
    <property type="entry name" value="PWWP"/>
    <property type="match status" value="1"/>
</dbReference>
<dbReference type="Proteomes" id="UP001552299">
    <property type="component" value="Unassembled WGS sequence"/>
</dbReference>
<reference evidence="10 11" key="1">
    <citation type="journal article" date="2024" name="Plant Biotechnol. J.">
        <title>Dendrobium thyrsiflorum genome and its molecular insights into genes involved in important horticultural traits.</title>
        <authorList>
            <person name="Chen B."/>
            <person name="Wang J.Y."/>
            <person name="Zheng P.J."/>
            <person name="Li K.L."/>
            <person name="Liang Y.M."/>
            <person name="Chen X.F."/>
            <person name="Zhang C."/>
            <person name="Zhao X."/>
            <person name="He X."/>
            <person name="Zhang G.Q."/>
            <person name="Liu Z.J."/>
            <person name="Xu Q."/>
        </authorList>
    </citation>
    <scope>NUCLEOTIDE SEQUENCE [LARGE SCALE GENOMIC DNA]</scope>
    <source>
        <strain evidence="10">GZMU011</strain>
    </source>
</reference>
<dbReference type="Gene3D" id="2.30.30.140">
    <property type="match status" value="1"/>
</dbReference>
<dbReference type="Pfam" id="PF13832">
    <property type="entry name" value="zf-HC5HC2H_2"/>
    <property type="match status" value="1"/>
</dbReference>
<evidence type="ECO:0008006" key="12">
    <source>
        <dbReference type="Google" id="ProtNLM"/>
    </source>
</evidence>
<dbReference type="FunFam" id="3.30.40.10:FF:000464">
    <property type="entry name" value="Histone-lysine N-methyltransferase"/>
    <property type="match status" value="1"/>
</dbReference>
<proteinExistence type="predicted"/>
<sequence length="865" mass="96723">MIIKRSHGAQMPSLKRCKADSDEGGGVVGVGRSGKRRKGDCFLLEMLGDLGSSAGIPYAACDDLGPSTSSGEVVSGSIACWGQPRRRRSLAVRTKRGRAQVLPSRFGDSFLIETWRKVKLESGVIDSDFGEVNVTETESKNSFGLFGKQDCYRACWDITAMKKSLSPSSLTFLHESSEGEEVMVCPALVNLDESVRNLGNISADKMVQREYLNSSVKFAVGDVVWAKPGNTYPAWPAIVVIPMQQAPESKSLDVGSICVMFFGYSGSGEVRRKYALVKQEMVFPFIDYLDRFQGQTELYNSKPSELRLAIEEAFLADNGFMGMEVDGMDMSRLHKYPRDPFYGEFQEATGSNHDQECLQDVNNPGLHFDNCVASLSIARIRKLKGDLEGSLSQKTHIRQSLEDGDYLSPECELKLKFDLADTEKRKEQVRNLQVSPPQKILVCCCGVEGTYLPEQHVVICHCHTCKGKKATLSEWERHTGCRSKKWKISVKVKSTMRPLGEWIGHHLNNTIPANHAKQPSLKERKQKLVTLLQEAYEPVYAKWTTERCAICRWIEDWDYNKIIICIRCQVAVHQECYGVRGERDFTSWVCTACETPQQNKECCLCPVKGGALKPTDVDCLWVHVTCAWFQPTVSFANDITMEPAVGILNIPPQSFMKICVICKQKHGSCAQCCRCSTYYHAMCASRAGYRMENDWGLIEKWGKLTDLPAPLHVGEEDIMRILKVPDIEHLLYEVRYLGRYIEEELLFKVGLSIHAGRSEAKMLKKSTKAPELPASAPVSVPKVTPKRPMGGGDPQSLKKKRMEGVATSTDKAPSSSSPARMHIPEDVLNHQYIGRRRADDLTLDQTVHFNSIPYLPPTFAGDPAL</sequence>
<organism evidence="10 11">
    <name type="scientific">Dendrobium thyrsiflorum</name>
    <name type="common">Pinecone-like raceme dendrobium</name>
    <name type="synonym">Orchid</name>
    <dbReference type="NCBI Taxonomy" id="117978"/>
    <lineage>
        <taxon>Eukaryota</taxon>
        <taxon>Viridiplantae</taxon>
        <taxon>Streptophyta</taxon>
        <taxon>Embryophyta</taxon>
        <taxon>Tracheophyta</taxon>
        <taxon>Spermatophyta</taxon>
        <taxon>Magnoliopsida</taxon>
        <taxon>Liliopsida</taxon>
        <taxon>Asparagales</taxon>
        <taxon>Orchidaceae</taxon>
        <taxon>Epidendroideae</taxon>
        <taxon>Malaxideae</taxon>
        <taxon>Dendrobiinae</taxon>
        <taxon>Dendrobium</taxon>
    </lineage>
</organism>
<keyword evidence="4" id="KW-0539">Nucleus</keyword>
<dbReference type="InterPro" id="IPR019787">
    <property type="entry name" value="Znf_PHD-finger"/>
</dbReference>
<gene>
    <name evidence="10" type="ORF">M5K25_025065</name>
</gene>
<evidence type="ECO:0000313" key="10">
    <source>
        <dbReference type="EMBL" id="KAL0906563.1"/>
    </source>
</evidence>
<dbReference type="SMART" id="SM00249">
    <property type="entry name" value="PHD"/>
    <property type="match status" value="2"/>
</dbReference>
<name>A0ABD0U3C6_DENTH</name>
<feature type="compositionally biased region" description="Polar residues" evidence="6">
    <location>
        <begin position="806"/>
        <end position="818"/>
    </location>
</feature>
<dbReference type="SUPFAM" id="SSF57903">
    <property type="entry name" value="FYVE/PHD zinc finger"/>
    <property type="match status" value="1"/>
</dbReference>
<dbReference type="PROSITE" id="PS01359">
    <property type="entry name" value="ZF_PHD_1"/>
    <property type="match status" value="1"/>
</dbReference>
<accession>A0ABD0U3C6</accession>
<dbReference type="PANTHER" id="PTHR13793:SF132">
    <property type="entry name" value="HISTONE-LYSINE N-METHYLTRANSFERASE ATX5"/>
    <property type="match status" value="1"/>
</dbReference>
<feature type="domain" description="PHD-type" evidence="9">
    <location>
        <begin position="599"/>
        <end position="713"/>
    </location>
</feature>
<evidence type="ECO:0000256" key="2">
    <source>
        <dbReference type="ARBA" id="ARBA00022771"/>
    </source>
</evidence>
<feature type="domain" description="PWWP" evidence="8">
    <location>
        <begin position="220"/>
        <end position="288"/>
    </location>
</feature>
<dbReference type="InterPro" id="IPR050701">
    <property type="entry name" value="Histone_Mod_Regulator"/>
</dbReference>
<dbReference type="PROSITE" id="PS51805">
    <property type="entry name" value="EPHD"/>
    <property type="match status" value="1"/>
</dbReference>
<dbReference type="PANTHER" id="PTHR13793">
    <property type="entry name" value="PHD FINGER PROTEINS"/>
    <property type="match status" value="1"/>
</dbReference>
<feature type="region of interest" description="Disordered" evidence="6">
    <location>
        <begin position="1"/>
        <end position="30"/>
    </location>
</feature>
<feature type="domain" description="PHD-type" evidence="7">
    <location>
        <begin position="545"/>
        <end position="596"/>
    </location>
</feature>
<evidence type="ECO:0000256" key="6">
    <source>
        <dbReference type="SAM" id="MobiDB-lite"/>
    </source>
</evidence>
<dbReference type="InterPro" id="IPR011011">
    <property type="entry name" value="Znf_FYVE_PHD"/>
</dbReference>
<dbReference type="InterPro" id="IPR000313">
    <property type="entry name" value="PWWP_dom"/>
</dbReference>
<dbReference type="CDD" id="cd15495">
    <property type="entry name" value="PHD_ATX3_4_5_like"/>
    <property type="match status" value="1"/>
</dbReference>
<dbReference type="EMBL" id="JANQDX010000018">
    <property type="protein sequence ID" value="KAL0906563.1"/>
    <property type="molecule type" value="Genomic_DNA"/>
</dbReference>
<dbReference type="GO" id="GO:0008270">
    <property type="term" value="F:zinc ion binding"/>
    <property type="evidence" value="ECO:0007669"/>
    <property type="project" value="UniProtKB-KW"/>
</dbReference>
<evidence type="ECO:0000256" key="1">
    <source>
        <dbReference type="ARBA" id="ARBA00022723"/>
    </source>
</evidence>
<keyword evidence="11" id="KW-1185">Reference proteome</keyword>
<feature type="region of interest" description="Disordered" evidence="6">
    <location>
        <begin position="764"/>
        <end position="821"/>
    </location>
</feature>
<evidence type="ECO:0000256" key="5">
    <source>
        <dbReference type="PROSITE-ProRule" id="PRU00146"/>
    </source>
</evidence>
<dbReference type="SUPFAM" id="SSF63748">
    <property type="entry name" value="Tudor/PWWP/MBT"/>
    <property type="match status" value="1"/>
</dbReference>
<evidence type="ECO:0000256" key="4">
    <source>
        <dbReference type="ARBA" id="ARBA00023242"/>
    </source>
</evidence>
<dbReference type="InterPro" id="IPR019786">
    <property type="entry name" value="Zinc_finger_PHD-type_CS"/>
</dbReference>
<dbReference type="InterPro" id="IPR034732">
    <property type="entry name" value="EPHD"/>
</dbReference>
<protein>
    <recommendedName>
        <fullName evidence="12">Histone-lysine N-methyltransferase ATX3</fullName>
    </recommendedName>
</protein>
<dbReference type="Pfam" id="PF13831">
    <property type="entry name" value="PHD_2"/>
    <property type="match status" value="1"/>
</dbReference>
<dbReference type="AlphaFoldDB" id="A0ABD0U3C6"/>
<comment type="caution">
    <text evidence="10">The sequence shown here is derived from an EMBL/GenBank/DDBJ whole genome shotgun (WGS) entry which is preliminary data.</text>
</comment>
<dbReference type="InterPro" id="IPR042011">
    <property type="entry name" value="ATX3/4/5_PHD"/>
</dbReference>
<keyword evidence="3" id="KW-0862">Zinc</keyword>
<dbReference type="Pfam" id="PF00855">
    <property type="entry name" value="PWWP"/>
    <property type="match status" value="1"/>
</dbReference>
<dbReference type="InterPro" id="IPR013083">
    <property type="entry name" value="Znf_RING/FYVE/PHD"/>
</dbReference>
<dbReference type="CDD" id="cd20143">
    <property type="entry name" value="PWWP_AtATX3-like"/>
    <property type="match status" value="1"/>
</dbReference>
<evidence type="ECO:0000313" key="11">
    <source>
        <dbReference type="Proteomes" id="UP001552299"/>
    </source>
</evidence>
<keyword evidence="2 5" id="KW-0863">Zinc-finger</keyword>
<evidence type="ECO:0000259" key="8">
    <source>
        <dbReference type="PROSITE" id="PS50812"/>
    </source>
</evidence>
<evidence type="ECO:0000259" key="9">
    <source>
        <dbReference type="PROSITE" id="PS51805"/>
    </source>
</evidence>
<dbReference type="Gene3D" id="3.30.40.10">
    <property type="entry name" value="Zinc/RING finger domain, C3HC4 (zinc finger)"/>
    <property type="match status" value="2"/>
</dbReference>
<evidence type="ECO:0000259" key="7">
    <source>
        <dbReference type="PROSITE" id="PS50016"/>
    </source>
</evidence>
<keyword evidence="1" id="KW-0479">Metal-binding</keyword>
<dbReference type="InterPro" id="IPR001965">
    <property type="entry name" value="Znf_PHD"/>
</dbReference>